<dbReference type="SUPFAM" id="SSF48600">
    <property type="entry name" value="Chorismate mutase II"/>
    <property type="match status" value="1"/>
</dbReference>
<comment type="caution">
    <text evidence="2">The sequence shown here is derived from an EMBL/GenBank/DDBJ whole genome shotgun (WGS) entry which is preliminary data.</text>
</comment>
<dbReference type="GO" id="GO:0004106">
    <property type="term" value="F:chorismate mutase activity"/>
    <property type="evidence" value="ECO:0007669"/>
    <property type="project" value="InterPro"/>
</dbReference>
<evidence type="ECO:0008006" key="4">
    <source>
        <dbReference type="Google" id="ProtNLM"/>
    </source>
</evidence>
<dbReference type="GO" id="GO:0009073">
    <property type="term" value="P:aromatic amino acid family biosynthetic process"/>
    <property type="evidence" value="ECO:0007669"/>
    <property type="project" value="InterPro"/>
</dbReference>
<protein>
    <recommendedName>
        <fullName evidence="4">Chorismate mutase domain-containing protein</fullName>
    </recommendedName>
</protein>
<dbReference type="GO" id="GO:0046417">
    <property type="term" value="P:chorismate metabolic process"/>
    <property type="evidence" value="ECO:0007669"/>
    <property type="project" value="InterPro"/>
</dbReference>
<dbReference type="InterPro" id="IPR036263">
    <property type="entry name" value="Chorismate_II_sf"/>
</dbReference>
<dbReference type="Proteomes" id="UP000722459">
    <property type="component" value="Unassembled WGS sequence"/>
</dbReference>
<dbReference type="Gene3D" id="1.10.590.10">
    <property type="entry name" value="Chorismate mutase, AroQ class superfamily, eukaryotic"/>
    <property type="match status" value="1"/>
</dbReference>
<sequence>MEKAIDLNNLRAKIDQMNDKLLSLISTRMKYSLNEGTFTKELANGKTWFLYRLKKEQNLDSEFGRFLYNDQLPFIFKKEELAKAIVSKVNDTGVTPIEFDLSEKIIELYKKLLRGLCEAKEDESTYGESTKLDVEIILTINERTTAIGEHVSAFKLQTEPELKNLSKNEVRQNLIKPKREIEVTNALILKAKKYGIENEKLIKEFSKDLIEITLDSEVHFILNSKL</sequence>
<accession>A0A8T5GED0</accession>
<evidence type="ECO:0000313" key="3">
    <source>
        <dbReference type="Proteomes" id="UP000722459"/>
    </source>
</evidence>
<reference evidence="2" key="1">
    <citation type="journal article" date="2021" name="ISME J.">
        <title>Mercury methylation by metabolically versatile and cosmopolitan marine bacteria.</title>
        <authorList>
            <person name="Lin H."/>
            <person name="Ascher D.B."/>
            <person name="Myung Y."/>
            <person name="Lamborg C.H."/>
            <person name="Hallam S.J."/>
            <person name="Gionfriddo C.M."/>
            <person name="Holt K.E."/>
            <person name="Moreau J.W."/>
        </authorList>
    </citation>
    <scope>NUCLEOTIDE SEQUENCE</scope>
    <source>
        <strain evidence="2">SI075_bin30</strain>
    </source>
</reference>
<dbReference type="EMBL" id="JABJNZ010000015">
    <property type="protein sequence ID" value="MBT4870098.1"/>
    <property type="molecule type" value="Genomic_DNA"/>
</dbReference>
<dbReference type="AlphaFoldDB" id="A0A8T5GED0"/>
<name>A0A8T5GED0_9ARCH</name>
<proteinExistence type="predicted"/>
<evidence type="ECO:0000313" key="2">
    <source>
        <dbReference type="EMBL" id="MBT4870098.1"/>
    </source>
</evidence>
<keyword evidence="1" id="KW-0413">Isomerase</keyword>
<evidence type="ECO:0000256" key="1">
    <source>
        <dbReference type="ARBA" id="ARBA00023235"/>
    </source>
</evidence>
<gene>
    <name evidence="2" type="ORF">HON47_00805</name>
</gene>
<dbReference type="InterPro" id="IPR037039">
    <property type="entry name" value="CM_AroQ_sf_eucaryotic"/>
</dbReference>
<organism evidence="2 3">
    <name type="scientific">Candidatus Iainarchaeum sp</name>
    <dbReference type="NCBI Taxonomy" id="3101447"/>
    <lineage>
        <taxon>Archaea</taxon>
        <taxon>Candidatus Iainarchaeota</taxon>
        <taxon>Candidatus Iainarchaeia</taxon>
        <taxon>Candidatus Iainarchaeales</taxon>
        <taxon>Candidatus Iainarchaeaceae</taxon>
        <taxon>Candidatus Iainarchaeum</taxon>
    </lineage>
</organism>